<evidence type="ECO:0000313" key="7">
    <source>
        <dbReference type="Proteomes" id="UP001597510"/>
    </source>
</evidence>
<dbReference type="InterPro" id="IPR055557">
    <property type="entry name" value="DUF7133"/>
</dbReference>
<evidence type="ECO:0000256" key="1">
    <source>
        <dbReference type="ARBA" id="ARBA00022617"/>
    </source>
</evidence>
<dbReference type="SUPFAM" id="SSF63829">
    <property type="entry name" value="Calcium-dependent phosphotriesterase"/>
    <property type="match status" value="1"/>
</dbReference>
<dbReference type="PANTHER" id="PTHR33546">
    <property type="entry name" value="LARGE, MULTIFUNCTIONAL SECRETED PROTEIN-RELATED"/>
    <property type="match status" value="1"/>
</dbReference>
<dbReference type="PROSITE" id="PS51257">
    <property type="entry name" value="PROKAR_LIPOPROTEIN"/>
    <property type="match status" value="1"/>
</dbReference>
<dbReference type="InterPro" id="IPR013428">
    <property type="entry name" value="Membrane-bound_put_N"/>
</dbReference>
<evidence type="ECO:0000256" key="4">
    <source>
        <dbReference type="PROSITE-ProRule" id="PRU00433"/>
    </source>
</evidence>
<dbReference type="PANTHER" id="PTHR33546:SF1">
    <property type="entry name" value="LARGE, MULTIFUNCTIONAL SECRETED PROTEIN"/>
    <property type="match status" value="1"/>
</dbReference>
<dbReference type="EMBL" id="JBHULC010000008">
    <property type="protein sequence ID" value="MFD2521121.1"/>
    <property type="molecule type" value="Genomic_DNA"/>
</dbReference>
<dbReference type="InterPro" id="IPR036909">
    <property type="entry name" value="Cyt_c-like_dom_sf"/>
</dbReference>
<dbReference type="Gene3D" id="1.25.10.10">
    <property type="entry name" value="Leucine-rich Repeat Variant"/>
    <property type="match status" value="2"/>
</dbReference>
<accession>A0ABW5J8H8</accession>
<dbReference type="Pfam" id="PF23500">
    <property type="entry name" value="DUF7133"/>
    <property type="match status" value="1"/>
</dbReference>
<keyword evidence="2 4" id="KW-0479">Metal-binding</keyword>
<dbReference type="InterPro" id="IPR011042">
    <property type="entry name" value="6-blade_b-propeller_TolB-like"/>
</dbReference>
<keyword evidence="1 4" id="KW-0349">Heme</keyword>
<dbReference type="Proteomes" id="UP001597510">
    <property type="component" value="Unassembled WGS sequence"/>
</dbReference>
<dbReference type="PROSITE" id="PS51007">
    <property type="entry name" value="CYTC"/>
    <property type="match status" value="1"/>
</dbReference>
<keyword evidence="7" id="KW-1185">Reference proteome</keyword>
<keyword evidence="3 4" id="KW-0408">Iron</keyword>
<dbReference type="Gene3D" id="2.120.10.30">
    <property type="entry name" value="TolB, C-terminal domain"/>
    <property type="match status" value="1"/>
</dbReference>
<reference evidence="7" key="1">
    <citation type="journal article" date="2019" name="Int. J. Syst. Evol. Microbiol.">
        <title>The Global Catalogue of Microorganisms (GCM) 10K type strain sequencing project: providing services to taxonomists for standard genome sequencing and annotation.</title>
        <authorList>
            <consortium name="The Broad Institute Genomics Platform"/>
            <consortium name="The Broad Institute Genome Sequencing Center for Infectious Disease"/>
            <person name="Wu L."/>
            <person name="Ma J."/>
        </authorList>
    </citation>
    <scope>NUCLEOTIDE SEQUENCE [LARGE SCALE GENOMIC DNA]</scope>
    <source>
        <strain evidence="7">KCTC 52344</strain>
    </source>
</reference>
<dbReference type="RefSeq" id="WP_340234768.1">
    <property type="nucleotide sequence ID" value="NZ_JBBEWC010000003.1"/>
</dbReference>
<proteinExistence type="predicted"/>
<evidence type="ECO:0000259" key="5">
    <source>
        <dbReference type="PROSITE" id="PS51007"/>
    </source>
</evidence>
<dbReference type="NCBIfam" id="TIGR02604">
    <property type="entry name" value="Piru_Ver_Nterm"/>
    <property type="match status" value="1"/>
</dbReference>
<sequence>MRYLSLIPLLLLFSCQQQSKQVLSAEHQKALESLSVMDGFKVEMVAAEPLVADPVAMEVDEDGNMYVVEMHGYPLDLSNSGKIKLLKDTNNDGLPDTSIVFADSLKLPTGIMRWKNGFLVTDTPDVIYLEDTNNDGKADIRKVMLTGFALSNPQHNLNTPRFELDNWIYLAHEAVVTPFVYKKEFGDEGRNIHFPDRPNGQQLGKNANGRAVRFKPDSYEVEEVSGETQFGHTIDAWGHRLYTSNADHLFHEVLASQYQKNNPNLLLSNASQDISDHGNAAEIYPITENPNHQLLTDVGVITSSCGVTWYLGGAFGDKFKDVTFVGEPVHNLVHADVIKQAGASFTASRLNEKSEFLASKDDWFRPVNFYVGPDGALYMIDYYRQIVEHPEWMSDEINQSGALYNGTDKGRIYRVVPKDGLAMDWLGKLNLSKQSDAELVKLLENENIWYRRTAQRLLLQRQAKGIANNLRDIIGKSSLPEAKVHALWLLDGLKSIEVQDILEAFRDEEAGVRENGIRVAENYINQLPAKPDAEKLKKELISLQNDGNSKVRFQLLNTLGFVKIHESEQARLAILKRDFHDKWAGIACIASFAGKENQVFDFAVKELAKEKSDETAEFFSNIGATIANSANKEVFAAVLTQVSATGEDTSSDWWKAATLSGISKLWHYKGITVQLADADKERLLLAFSDKSSPEFRGACLDLLDATGLPKSSSATAKIKEAKEILGDKGRDEKLRADAVKLLSIANSNAYKKDFLQLLSTKEPEIVQARILRTLSKVGDKSTWDFLLKEFKTFSVPIQQRVVELFMAKPERIPLLLTALEEKRIDKAAIGWRQMVDLMNYEETNIRAFARKVLAVNEDRKAVLQTYLKALDMKGVQANGKQVFEKNCATCHQIEGVNGINFGPNLSTLRSRNANSILTEIINPNNSIADKYDFWTLTFKNGNAMGGLIIQENSNVITLREVGGKESVIQKKDIAKMVKAESSIMPNGLENAISVKEMADLIAFIQNK</sequence>
<dbReference type="NCBIfam" id="TIGR02603">
    <property type="entry name" value="CxxCH_TIGR02603"/>
    <property type="match status" value="1"/>
</dbReference>
<protein>
    <submittedName>
        <fullName evidence="6">PVC-type heme-binding CxxCH protein</fullName>
    </submittedName>
</protein>
<evidence type="ECO:0000313" key="6">
    <source>
        <dbReference type="EMBL" id="MFD2521121.1"/>
    </source>
</evidence>
<organism evidence="6 7">
    <name type="scientific">Emticicia soli</name>
    <dbReference type="NCBI Taxonomy" id="2027878"/>
    <lineage>
        <taxon>Bacteria</taxon>
        <taxon>Pseudomonadati</taxon>
        <taxon>Bacteroidota</taxon>
        <taxon>Cytophagia</taxon>
        <taxon>Cytophagales</taxon>
        <taxon>Leadbetterellaceae</taxon>
        <taxon>Emticicia</taxon>
    </lineage>
</organism>
<dbReference type="SUPFAM" id="SSF48371">
    <property type="entry name" value="ARM repeat"/>
    <property type="match status" value="1"/>
</dbReference>
<gene>
    <name evidence="6" type="ORF">ACFSR2_09520</name>
</gene>
<name>A0ABW5J8H8_9BACT</name>
<dbReference type="Gene3D" id="1.10.760.10">
    <property type="entry name" value="Cytochrome c-like domain"/>
    <property type="match status" value="1"/>
</dbReference>
<dbReference type="InterPro" id="IPR016024">
    <property type="entry name" value="ARM-type_fold"/>
</dbReference>
<evidence type="ECO:0000256" key="2">
    <source>
        <dbReference type="ARBA" id="ARBA00022723"/>
    </source>
</evidence>
<dbReference type="SUPFAM" id="SSF46626">
    <property type="entry name" value="Cytochrome c"/>
    <property type="match status" value="1"/>
</dbReference>
<evidence type="ECO:0000256" key="3">
    <source>
        <dbReference type="ARBA" id="ARBA00023004"/>
    </source>
</evidence>
<feature type="domain" description="Cytochrome c" evidence="5">
    <location>
        <begin position="874"/>
        <end position="1007"/>
    </location>
</feature>
<dbReference type="InterPro" id="IPR011989">
    <property type="entry name" value="ARM-like"/>
</dbReference>
<dbReference type="InterPro" id="IPR013427">
    <property type="entry name" value="Haem-bd_dom_put"/>
</dbReference>
<comment type="caution">
    <text evidence="6">The sequence shown here is derived from an EMBL/GenBank/DDBJ whole genome shotgun (WGS) entry which is preliminary data.</text>
</comment>
<dbReference type="InterPro" id="IPR009056">
    <property type="entry name" value="Cyt_c-like_dom"/>
</dbReference>
<dbReference type="Pfam" id="PF00034">
    <property type="entry name" value="Cytochrom_C"/>
    <property type="match status" value="1"/>
</dbReference>